<dbReference type="InterPro" id="IPR036638">
    <property type="entry name" value="HLH_DNA-bd_sf"/>
</dbReference>
<dbReference type="KEGG" id="atr:18443909"/>
<keyword evidence="3" id="KW-0539">Nucleus</keyword>
<dbReference type="InterPro" id="IPR045895">
    <property type="entry name" value="bHLH91-like"/>
</dbReference>
<dbReference type="GO" id="GO:0048658">
    <property type="term" value="P:anther wall tapetum development"/>
    <property type="evidence" value="ECO:0007669"/>
    <property type="project" value="InterPro"/>
</dbReference>
<protein>
    <recommendedName>
        <fullName evidence="5">BHLH domain-containing protein</fullName>
    </recommendedName>
</protein>
<dbReference type="Proteomes" id="UP000017836">
    <property type="component" value="Unassembled WGS sequence"/>
</dbReference>
<name>U5D5K5_AMBTC</name>
<feature type="compositionally biased region" description="Basic and acidic residues" evidence="4">
    <location>
        <begin position="360"/>
        <end position="371"/>
    </location>
</feature>
<dbReference type="SMART" id="SM00353">
    <property type="entry name" value="HLH"/>
    <property type="match status" value="1"/>
</dbReference>
<feature type="domain" description="BHLH" evidence="5">
    <location>
        <begin position="270"/>
        <end position="319"/>
    </location>
</feature>
<keyword evidence="2" id="KW-0804">Transcription</keyword>
<evidence type="ECO:0000313" key="7">
    <source>
        <dbReference type="Proteomes" id="UP000017836"/>
    </source>
</evidence>
<keyword evidence="7" id="KW-1185">Reference proteome</keyword>
<keyword evidence="1" id="KW-0805">Transcription regulation</keyword>
<evidence type="ECO:0000256" key="2">
    <source>
        <dbReference type="ARBA" id="ARBA00023163"/>
    </source>
</evidence>
<dbReference type="EMBL" id="KI392502">
    <property type="protein sequence ID" value="ERN15618.1"/>
    <property type="molecule type" value="Genomic_DNA"/>
</dbReference>
<dbReference type="GO" id="GO:0046983">
    <property type="term" value="F:protein dimerization activity"/>
    <property type="evidence" value="ECO:0007669"/>
    <property type="project" value="InterPro"/>
</dbReference>
<dbReference type="GO" id="GO:0006355">
    <property type="term" value="P:regulation of DNA-templated transcription"/>
    <property type="evidence" value="ECO:0000318"/>
    <property type="project" value="GO_Central"/>
</dbReference>
<dbReference type="Gene3D" id="4.10.280.10">
    <property type="entry name" value="Helix-loop-helix DNA-binding domain"/>
    <property type="match status" value="1"/>
</dbReference>
<reference evidence="7" key="1">
    <citation type="journal article" date="2013" name="Science">
        <title>The Amborella genome and the evolution of flowering plants.</title>
        <authorList>
            <consortium name="Amborella Genome Project"/>
        </authorList>
    </citation>
    <scope>NUCLEOTIDE SEQUENCE [LARGE SCALE GENOMIC DNA]</scope>
</reference>
<dbReference type="OrthoDB" id="1932168at2759"/>
<dbReference type="CDD" id="cd18918">
    <property type="entry name" value="bHLH_AtMYC1_like"/>
    <property type="match status" value="1"/>
</dbReference>
<evidence type="ECO:0000259" key="5">
    <source>
        <dbReference type="PROSITE" id="PS50888"/>
    </source>
</evidence>
<dbReference type="AlphaFoldDB" id="U5D5K5"/>
<dbReference type="InterPro" id="IPR011598">
    <property type="entry name" value="bHLH_dom"/>
</dbReference>
<accession>U5D5K5</accession>
<dbReference type="HOGENOM" id="CLU_045325_0_0_1"/>
<evidence type="ECO:0000256" key="3">
    <source>
        <dbReference type="ARBA" id="ARBA00023242"/>
    </source>
</evidence>
<dbReference type="Pfam" id="PF00010">
    <property type="entry name" value="HLH"/>
    <property type="match status" value="1"/>
</dbReference>
<dbReference type="PANTHER" id="PTHR46834:SF1">
    <property type="entry name" value="TRANSCRIPTION FACTOR BHLH10"/>
    <property type="match status" value="1"/>
</dbReference>
<proteinExistence type="predicted"/>
<feature type="region of interest" description="Disordered" evidence="4">
    <location>
        <begin position="352"/>
        <end position="371"/>
    </location>
</feature>
<feature type="region of interest" description="Disordered" evidence="4">
    <location>
        <begin position="1"/>
        <end position="32"/>
    </location>
</feature>
<sequence>MYENKFLETQEPPPPHSTQETEDSCPTPNSAPNLVMGSLEESLRLLNFSLEDLPQNNVNDEAALRMGIQEQIGFELDQEINSQIIHEVLQENNATQLEHHHHNHWDDANVHDMDLHHHHHDHLHHHHQEHQDHQQLPCFNPNSFSNTPYNAPDLLNLLHLPKCSSMPFNNSNLKRSSLDIFGEIPSNDAISTSSSMLYDPLHITFPPQPPLLRDLFTTLPHNYHMPSPKGNGYFGVDEKEGTMYQEGGVEGRQYGNTVLEFGRKNSKGKGRGTKPFTTERDRREYLNKKFSTLRSLVPNPTKADRASIVGDATEYIKELLRTVDELKILVEKKRCGGDRSKKVKTDGESCVNIENSSSKNPDDQTDRERKFNGSLRSSWLQRTSKEGTLVDVRIVDDEANIKLTQRKRRNCLLYVSKILDELQLEIIHVTGANIGDNYIFMFNTKIHEGSCVYASAIASKLMEVVDRQYPPFSPPF</sequence>
<organism evidence="6 7">
    <name type="scientific">Amborella trichopoda</name>
    <dbReference type="NCBI Taxonomy" id="13333"/>
    <lineage>
        <taxon>Eukaryota</taxon>
        <taxon>Viridiplantae</taxon>
        <taxon>Streptophyta</taxon>
        <taxon>Embryophyta</taxon>
        <taxon>Tracheophyta</taxon>
        <taxon>Spermatophyta</taxon>
        <taxon>Magnoliopsida</taxon>
        <taxon>Amborellales</taxon>
        <taxon>Amborellaceae</taxon>
        <taxon>Amborella</taxon>
    </lineage>
</organism>
<dbReference type="Gramene" id="ERN15618">
    <property type="protein sequence ID" value="ERN15618"/>
    <property type="gene ID" value="AMTR_s00048p00183690"/>
</dbReference>
<evidence type="ECO:0000313" key="6">
    <source>
        <dbReference type="EMBL" id="ERN15618.1"/>
    </source>
</evidence>
<dbReference type="PANTHER" id="PTHR46834">
    <property type="entry name" value="TRANSCRIPTION FACTOR BHLH91"/>
    <property type="match status" value="1"/>
</dbReference>
<dbReference type="eggNOG" id="ENOG502QQIQ">
    <property type="taxonomic scope" value="Eukaryota"/>
</dbReference>
<evidence type="ECO:0000256" key="1">
    <source>
        <dbReference type="ARBA" id="ARBA00023015"/>
    </source>
</evidence>
<gene>
    <name evidence="6" type="ORF">AMTR_s00048p00183690</name>
</gene>
<dbReference type="PROSITE" id="PS50888">
    <property type="entry name" value="BHLH"/>
    <property type="match status" value="1"/>
</dbReference>
<dbReference type="SUPFAM" id="SSF47459">
    <property type="entry name" value="HLH, helix-loop-helix DNA-binding domain"/>
    <property type="match status" value="1"/>
</dbReference>
<evidence type="ECO:0000256" key="4">
    <source>
        <dbReference type="SAM" id="MobiDB-lite"/>
    </source>
</evidence>
<dbReference type="InterPro" id="IPR045896">
    <property type="entry name" value="MYC1-like_bHLH"/>
</dbReference>
<dbReference type="OMA" id="MDDRQFE"/>